<evidence type="ECO:0000256" key="2">
    <source>
        <dbReference type="ARBA" id="ARBA00022617"/>
    </source>
</evidence>
<dbReference type="Gene3D" id="1.10.760.10">
    <property type="entry name" value="Cytochrome c-like domain"/>
    <property type="match status" value="2"/>
</dbReference>
<evidence type="ECO:0000259" key="10">
    <source>
        <dbReference type="PROSITE" id="PS51007"/>
    </source>
</evidence>
<accession>A0ABS5VSM2</accession>
<dbReference type="EMBL" id="JAHESD010000031">
    <property type="protein sequence ID" value="MBT1704418.1"/>
    <property type="molecule type" value="Genomic_DNA"/>
</dbReference>
<dbReference type="PIRSF" id="PIRSF000294">
    <property type="entry name" value="Cytochrome-c_peroxidase"/>
    <property type="match status" value="1"/>
</dbReference>
<evidence type="ECO:0000256" key="3">
    <source>
        <dbReference type="ARBA" id="ARBA00022723"/>
    </source>
</evidence>
<feature type="chain" id="PRO_5045875670" evidence="9">
    <location>
        <begin position="28"/>
        <end position="360"/>
    </location>
</feature>
<organism evidence="11 12">
    <name type="scientific">Chryseosolibacter indicus</name>
    <dbReference type="NCBI Taxonomy" id="2782351"/>
    <lineage>
        <taxon>Bacteria</taxon>
        <taxon>Pseudomonadati</taxon>
        <taxon>Bacteroidota</taxon>
        <taxon>Cytophagia</taxon>
        <taxon>Cytophagales</taxon>
        <taxon>Chryseotaleaceae</taxon>
        <taxon>Chryseosolibacter</taxon>
    </lineage>
</organism>
<dbReference type="PANTHER" id="PTHR30600:SF10">
    <property type="entry name" value="BLL6722 PROTEIN"/>
    <property type="match status" value="1"/>
</dbReference>
<keyword evidence="7 8" id="KW-0408">Iron</keyword>
<dbReference type="SUPFAM" id="SSF46626">
    <property type="entry name" value="Cytochrome c"/>
    <property type="match status" value="2"/>
</dbReference>
<dbReference type="PROSITE" id="PS51257">
    <property type="entry name" value="PROKAR_LIPOPROTEIN"/>
    <property type="match status" value="1"/>
</dbReference>
<comment type="subcellular location">
    <subcellularLocation>
        <location evidence="1">Periplasm</location>
    </subcellularLocation>
</comment>
<name>A0ABS5VSM2_9BACT</name>
<keyword evidence="5" id="KW-0574">Periplasm</keyword>
<keyword evidence="3 8" id="KW-0479">Metal-binding</keyword>
<keyword evidence="6" id="KW-0560">Oxidoreductase</keyword>
<keyword evidence="2 8" id="KW-0349">Heme</keyword>
<dbReference type="PROSITE" id="PS51007">
    <property type="entry name" value="CYTC"/>
    <property type="match status" value="1"/>
</dbReference>
<evidence type="ECO:0000313" key="12">
    <source>
        <dbReference type="Proteomes" id="UP000772618"/>
    </source>
</evidence>
<evidence type="ECO:0000256" key="8">
    <source>
        <dbReference type="PROSITE-ProRule" id="PRU00433"/>
    </source>
</evidence>
<gene>
    <name evidence="11" type="ORF">KK060_14080</name>
</gene>
<reference evidence="11 12" key="1">
    <citation type="submission" date="2021-05" db="EMBL/GenBank/DDBJ databases">
        <title>A Polyphasic approach of four new species of the genus Ohtaekwangia: Ohtaekwangia histidinii sp. nov., Ohtaekwangia cretensis sp. nov., Ohtaekwangia indiensis sp. nov., Ohtaekwangia reichenbachii sp. nov. from diverse environment.</title>
        <authorList>
            <person name="Octaviana S."/>
        </authorList>
    </citation>
    <scope>NUCLEOTIDE SEQUENCE [LARGE SCALE GENOMIC DNA]</scope>
    <source>
        <strain evidence="11 12">PWU20</strain>
    </source>
</reference>
<dbReference type="InterPro" id="IPR051395">
    <property type="entry name" value="Cytochrome_c_Peroxidase/MauG"/>
</dbReference>
<sequence length="360" mass="40724">MYITKRAMQVMVNSLLTMLFISCLACTQDEQNEEDVIKDPAPVRIDLPSNFPPVVYDLGSNPVTQEGIELGKKIFYDTRLSRNNTISCGFCHQQQTAFTHHGHDVSHGIDDKLGRRNSLPIQNLLFYKTFFWDGGVHNLDLVALNAITNAVEMDENVPHILAKLENDAAYKKMFKAAFKSEEITSTKFLQALSQFLATMISANSTYDMYIRKERGVTLSESELKGLELFKQKCAGCHATDLFTDQTYRNNGFSSPADLGRDSGREEITLNPEDRGKFKVPSLRNVEYTAPYMHNGKLQTLEEVLNFYSSGVHETPTLDSLLRSEEKPGIQLTATEKQNIIAFLKTLTDEQYVGDRKFSEF</sequence>
<evidence type="ECO:0000256" key="1">
    <source>
        <dbReference type="ARBA" id="ARBA00004418"/>
    </source>
</evidence>
<evidence type="ECO:0000256" key="5">
    <source>
        <dbReference type="ARBA" id="ARBA00022764"/>
    </source>
</evidence>
<dbReference type="GO" id="GO:0004601">
    <property type="term" value="F:peroxidase activity"/>
    <property type="evidence" value="ECO:0007669"/>
    <property type="project" value="UniProtKB-KW"/>
</dbReference>
<evidence type="ECO:0000256" key="4">
    <source>
        <dbReference type="ARBA" id="ARBA00022729"/>
    </source>
</evidence>
<evidence type="ECO:0000256" key="9">
    <source>
        <dbReference type="SAM" id="SignalP"/>
    </source>
</evidence>
<dbReference type="PANTHER" id="PTHR30600">
    <property type="entry name" value="CYTOCHROME C PEROXIDASE-RELATED"/>
    <property type="match status" value="1"/>
</dbReference>
<dbReference type="Pfam" id="PF03150">
    <property type="entry name" value="CCP_MauG"/>
    <property type="match status" value="1"/>
</dbReference>
<evidence type="ECO:0000256" key="7">
    <source>
        <dbReference type="ARBA" id="ARBA00023004"/>
    </source>
</evidence>
<keyword evidence="4 9" id="KW-0732">Signal</keyword>
<keyword evidence="11" id="KW-0575">Peroxidase</keyword>
<dbReference type="InterPro" id="IPR009056">
    <property type="entry name" value="Cyt_c-like_dom"/>
</dbReference>
<evidence type="ECO:0000256" key="6">
    <source>
        <dbReference type="ARBA" id="ARBA00023002"/>
    </source>
</evidence>
<feature type="domain" description="Cytochrome c" evidence="10">
    <location>
        <begin position="220"/>
        <end position="347"/>
    </location>
</feature>
<evidence type="ECO:0000313" key="11">
    <source>
        <dbReference type="EMBL" id="MBT1704418.1"/>
    </source>
</evidence>
<keyword evidence="12" id="KW-1185">Reference proteome</keyword>
<dbReference type="InterPro" id="IPR004852">
    <property type="entry name" value="Di-haem_cyt_c_peroxidsae"/>
</dbReference>
<proteinExistence type="predicted"/>
<feature type="signal peptide" evidence="9">
    <location>
        <begin position="1"/>
        <end position="27"/>
    </location>
</feature>
<comment type="caution">
    <text evidence="11">The sequence shown here is derived from an EMBL/GenBank/DDBJ whole genome shotgun (WGS) entry which is preliminary data.</text>
</comment>
<dbReference type="Proteomes" id="UP000772618">
    <property type="component" value="Unassembled WGS sequence"/>
</dbReference>
<dbReference type="InterPro" id="IPR026259">
    <property type="entry name" value="MauG/Cytc_peroxidase"/>
</dbReference>
<protein>
    <submittedName>
        <fullName evidence="11">Cytochrome-c peroxidase</fullName>
    </submittedName>
</protein>
<dbReference type="InterPro" id="IPR036909">
    <property type="entry name" value="Cyt_c-like_dom_sf"/>
</dbReference>